<evidence type="ECO:0000313" key="2">
    <source>
        <dbReference type="Proteomes" id="UP000008022"/>
    </source>
</evidence>
<accession>A0A0E0QUU3</accession>
<name>A0A0E0QUU3_ORYRU</name>
<keyword evidence="2" id="KW-1185">Reference proteome</keyword>
<evidence type="ECO:0000313" key="1">
    <source>
        <dbReference type="EnsemblPlants" id="ORUFI09G20470.1"/>
    </source>
</evidence>
<reference evidence="1" key="2">
    <citation type="submission" date="2015-06" db="UniProtKB">
        <authorList>
            <consortium name="EnsemblPlants"/>
        </authorList>
    </citation>
    <scope>IDENTIFICATION</scope>
</reference>
<dbReference type="OMA" id="MAQPIDQ"/>
<dbReference type="EnsemblPlants" id="ORUFI09G20470.1">
    <property type="protein sequence ID" value="ORUFI09G20470.1"/>
    <property type="gene ID" value="ORUFI09G20470"/>
</dbReference>
<dbReference type="Gramene" id="ORUFI09G20470.1">
    <property type="protein sequence ID" value="ORUFI09G20470.1"/>
    <property type="gene ID" value="ORUFI09G20470"/>
</dbReference>
<dbReference type="Proteomes" id="UP000008022">
    <property type="component" value="Unassembled WGS sequence"/>
</dbReference>
<dbReference type="AlphaFoldDB" id="A0A0E0QUU3"/>
<proteinExistence type="predicted"/>
<organism evidence="1 2">
    <name type="scientific">Oryza rufipogon</name>
    <name type="common">Brownbeard rice</name>
    <name type="synonym">Asian wild rice</name>
    <dbReference type="NCBI Taxonomy" id="4529"/>
    <lineage>
        <taxon>Eukaryota</taxon>
        <taxon>Viridiplantae</taxon>
        <taxon>Streptophyta</taxon>
        <taxon>Embryophyta</taxon>
        <taxon>Tracheophyta</taxon>
        <taxon>Spermatophyta</taxon>
        <taxon>Magnoliopsida</taxon>
        <taxon>Liliopsida</taxon>
        <taxon>Poales</taxon>
        <taxon>Poaceae</taxon>
        <taxon>BOP clade</taxon>
        <taxon>Oryzoideae</taxon>
        <taxon>Oryzeae</taxon>
        <taxon>Oryzinae</taxon>
        <taxon>Oryza</taxon>
    </lineage>
</organism>
<protein>
    <submittedName>
        <fullName evidence="1">Uncharacterized protein</fullName>
    </submittedName>
</protein>
<reference evidence="2" key="1">
    <citation type="submission" date="2013-06" db="EMBL/GenBank/DDBJ databases">
        <authorList>
            <person name="Zhao Q."/>
        </authorList>
    </citation>
    <scope>NUCLEOTIDE SEQUENCE</scope>
    <source>
        <strain evidence="2">cv. W1943</strain>
    </source>
</reference>
<dbReference type="HOGENOM" id="CLU_1752723_0_0_1"/>
<sequence length="149" mass="16632">MAQPIDQINSYLFLFDLFSLLNLKNIHFVFDKFSSRNLKNTSQKNDRDKRRSMAMAMAKLFITGLSTVITCSSAVVFKGAAMAVVLLLMLVTARITDKNCSSKQTATEHAGSEPMMRVSTVCSMKTELHQKNQALQASRKLAEGKEPRP</sequence>